<keyword evidence="3" id="KW-0456">Lyase</keyword>
<dbReference type="OrthoDB" id="77140at2157"/>
<dbReference type="GO" id="GO:0050545">
    <property type="term" value="F:sulfopyruvate decarboxylase activity"/>
    <property type="evidence" value="ECO:0007669"/>
    <property type="project" value="UniProtKB-EC"/>
</dbReference>
<dbReference type="AlphaFoldDB" id="A0A2I8VRX6"/>
<feature type="domain" description="Thiamine pyrophosphate enzyme TPP-binding" evidence="6">
    <location>
        <begin position="45"/>
        <end position="162"/>
    </location>
</feature>
<dbReference type="PANTHER" id="PTHR42818:SF1">
    <property type="entry name" value="SULFOPYRUVATE DECARBOXYLASE"/>
    <property type="match status" value="1"/>
</dbReference>
<dbReference type="Gene3D" id="3.40.50.970">
    <property type="match status" value="1"/>
</dbReference>
<keyword evidence="7" id="KW-0614">Plasmid</keyword>
<evidence type="ECO:0000313" key="8">
    <source>
        <dbReference type="Proteomes" id="UP000236584"/>
    </source>
</evidence>
<sequence>MTDPDTLRIDDEEIVEAILQETPDAAIVANLGVASWVLARIRDRERNFYMDGGMGGTTPTGMGIALRTDEDVVVLDGDGSMLMSMGCLSTVGAYGPDNLTIVVRDNGVYGTTGGQSNASANVDFAGVAESCGIQSERASTPEEFESTFREAVNRPGPSLIECRVTPISIGPPDDFVPYEYSHSYAAHRFRSVIGIE</sequence>
<dbReference type="RefSeq" id="WP_103428341.1">
    <property type="nucleotide sequence ID" value="NZ_CP026313.1"/>
</dbReference>
<evidence type="ECO:0000256" key="4">
    <source>
        <dbReference type="ARBA" id="ARBA00038875"/>
    </source>
</evidence>
<dbReference type="InterPro" id="IPR051818">
    <property type="entry name" value="TPP_dependent_decarboxylase"/>
</dbReference>
<dbReference type="SUPFAM" id="SSF52518">
    <property type="entry name" value="Thiamin diphosphate-binding fold (THDP-binding)"/>
    <property type="match status" value="1"/>
</dbReference>
<dbReference type="InterPro" id="IPR011766">
    <property type="entry name" value="TPP_enzyme_TPP-bd"/>
</dbReference>
<evidence type="ECO:0000256" key="1">
    <source>
        <dbReference type="ARBA" id="ARBA00022545"/>
    </source>
</evidence>
<dbReference type="InterPro" id="IPR029061">
    <property type="entry name" value="THDP-binding"/>
</dbReference>
<keyword evidence="8" id="KW-1185">Reference proteome</keyword>
<evidence type="ECO:0000256" key="3">
    <source>
        <dbReference type="ARBA" id="ARBA00023239"/>
    </source>
</evidence>
<evidence type="ECO:0000259" key="6">
    <source>
        <dbReference type="Pfam" id="PF02775"/>
    </source>
</evidence>
<keyword evidence="2" id="KW-0210">Decarboxylase</keyword>
<accession>A0A2I8VRX6</accession>
<dbReference type="Proteomes" id="UP000236584">
    <property type="component" value="Plasmid unnamed4"/>
</dbReference>
<dbReference type="EMBL" id="CP026313">
    <property type="protein sequence ID" value="AUV84663.1"/>
    <property type="molecule type" value="Genomic_DNA"/>
</dbReference>
<protein>
    <recommendedName>
        <fullName evidence="4">sulfopyruvate decarboxylase</fullName>
        <ecNumber evidence="4">4.1.1.79</ecNumber>
    </recommendedName>
</protein>
<dbReference type="KEGG" id="srub:C2R22_24360"/>
<gene>
    <name evidence="7" type="ORF">C2R22_24360</name>
</gene>
<organism evidence="7 8">
    <name type="scientific">Salinigranum rubrum</name>
    <dbReference type="NCBI Taxonomy" id="755307"/>
    <lineage>
        <taxon>Archaea</taxon>
        <taxon>Methanobacteriati</taxon>
        <taxon>Methanobacteriota</taxon>
        <taxon>Stenosarchaea group</taxon>
        <taxon>Halobacteria</taxon>
        <taxon>Halobacteriales</taxon>
        <taxon>Haloferacaceae</taxon>
        <taxon>Salinigranum</taxon>
    </lineage>
</organism>
<evidence type="ECO:0000313" key="7">
    <source>
        <dbReference type="EMBL" id="AUV84663.1"/>
    </source>
</evidence>
<dbReference type="GeneID" id="35595298"/>
<keyword evidence="7" id="KW-0670">Pyruvate</keyword>
<name>A0A2I8VRX6_9EURY</name>
<geneLocation type="plasmid" evidence="7">
    <name>unnamed4</name>
</geneLocation>
<proteinExistence type="predicted"/>
<comment type="catalytic activity">
    <reaction evidence="5">
        <text>3-sulfopyruvate + H(+) = sulfoacetaldehyde + CO2</text>
        <dbReference type="Rhea" id="RHEA:20948"/>
        <dbReference type="ChEBI" id="CHEBI:15378"/>
        <dbReference type="ChEBI" id="CHEBI:16526"/>
        <dbReference type="ChEBI" id="CHEBI:57940"/>
        <dbReference type="ChEBI" id="CHEBI:58246"/>
        <dbReference type="EC" id="4.1.1.79"/>
    </reaction>
</comment>
<reference evidence="7 8" key="1">
    <citation type="submission" date="2018-01" db="EMBL/GenBank/DDBJ databases">
        <title>Complete genome sequence of Salinigranum rubrum GX10T, an extremely halophilic archaeon isolated from a marine solar saltern.</title>
        <authorList>
            <person name="Han S."/>
        </authorList>
    </citation>
    <scope>NUCLEOTIDE SEQUENCE [LARGE SCALE GENOMIC DNA]</scope>
    <source>
        <strain evidence="7 8">GX10</strain>
        <plasmid evidence="8">Plasmid unnamed4</plasmid>
    </source>
</reference>
<dbReference type="Pfam" id="PF02775">
    <property type="entry name" value="TPP_enzyme_C"/>
    <property type="match status" value="1"/>
</dbReference>
<dbReference type="GO" id="GO:0030976">
    <property type="term" value="F:thiamine pyrophosphate binding"/>
    <property type="evidence" value="ECO:0007669"/>
    <property type="project" value="InterPro"/>
</dbReference>
<evidence type="ECO:0000256" key="2">
    <source>
        <dbReference type="ARBA" id="ARBA00022793"/>
    </source>
</evidence>
<dbReference type="PANTHER" id="PTHR42818">
    <property type="entry name" value="SULFOPYRUVATE DECARBOXYLASE SUBUNIT ALPHA"/>
    <property type="match status" value="1"/>
</dbReference>
<evidence type="ECO:0000256" key="5">
    <source>
        <dbReference type="ARBA" id="ARBA00048551"/>
    </source>
</evidence>
<dbReference type="EC" id="4.1.1.79" evidence="4"/>
<dbReference type="GO" id="GO:0019295">
    <property type="term" value="P:coenzyme M biosynthetic process"/>
    <property type="evidence" value="ECO:0007669"/>
    <property type="project" value="UniProtKB-KW"/>
</dbReference>
<keyword evidence="1" id="KW-0174">Coenzyme M biosynthesis</keyword>